<dbReference type="Pfam" id="PF01261">
    <property type="entry name" value="AP_endonuc_2"/>
    <property type="match status" value="1"/>
</dbReference>
<feature type="domain" description="Xylose isomerase-like TIM barrel" evidence="1">
    <location>
        <begin position="21"/>
        <end position="245"/>
    </location>
</feature>
<dbReference type="Proteomes" id="UP001164909">
    <property type="component" value="Chromosome"/>
</dbReference>
<evidence type="ECO:0000259" key="1">
    <source>
        <dbReference type="Pfam" id="PF01261"/>
    </source>
</evidence>
<dbReference type="InterPro" id="IPR013022">
    <property type="entry name" value="Xyl_isomerase-like_TIM-brl"/>
</dbReference>
<keyword evidence="3" id="KW-1185">Reference proteome</keyword>
<dbReference type="Gene3D" id="3.20.20.150">
    <property type="entry name" value="Divalent-metal-dependent TIM barrel enzymes"/>
    <property type="match status" value="1"/>
</dbReference>
<evidence type="ECO:0000313" key="2">
    <source>
        <dbReference type="EMBL" id="WAM33254.1"/>
    </source>
</evidence>
<dbReference type="EMBL" id="CP113865">
    <property type="protein sequence ID" value="WAM33254.1"/>
    <property type="molecule type" value="Genomic_DNA"/>
</dbReference>
<gene>
    <name evidence="2" type="ORF">OTK00_001742</name>
</gene>
<reference evidence="2" key="1">
    <citation type="submission" date="2022-12" db="EMBL/GenBank/DDBJ databases">
        <authorList>
            <person name="Bing R.G."/>
            <person name="Willard D.J."/>
            <person name="Manesh M.J.H."/>
            <person name="Laemthong T."/>
            <person name="Crosby J.R."/>
            <person name="Kelly R.M."/>
        </authorList>
    </citation>
    <scope>NUCLEOTIDE SEQUENCE</scope>
    <source>
        <strain evidence="2">DSM 8990</strain>
    </source>
</reference>
<protein>
    <submittedName>
        <fullName evidence="2">Sugar phosphate isomerase/epimerase</fullName>
    </submittedName>
</protein>
<name>A0ABY7BKY8_9FIRM</name>
<keyword evidence="2" id="KW-0413">Isomerase</keyword>
<dbReference type="InterPro" id="IPR050312">
    <property type="entry name" value="IolE/XylAMocC-like"/>
</dbReference>
<evidence type="ECO:0000313" key="3">
    <source>
        <dbReference type="Proteomes" id="UP001164909"/>
    </source>
</evidence>
<dbReference type="InterPro" id="IPR036237">
    <property type="entry name" value="Xyl_isomerase-like_sf"/>
</dbReference>
<organism evidence="2 3">
    <name type="scientific">Caldicellulosiruptor morganii</name>
    <dbReference type="NCBI Taxonomy" id="1387555"/>
    <lineage>
        <taxon>Bacteria</taxon>
        <taxon>Bacillati</taxon>
        <taxon>Bacillota</taxon>
        <taxon>Bacillota incertae sedis</taxon>
        <taxon>Caldicellulosiruptorales</taxon>
        <taxon>Caldicellulosiruptoraceae</taxon>
        <taxon>Caldicellulosiruptor</taxon>
    </lineage>
</organism>
<dbReference type="PANTHER" id="PTHR12110">
    <property type="entry name" value="HYDROXYPYRUVATE ISOMERASE"/>
    <property type="match status" value="1"/>
</dbReference>
<proteinExistence type="predicted"/>
<dbReference type="RefSeq" id="WP_045169899.1">
    <property type="nucleotide sequence ID" value="NZ_CP113865.1"/>
</dbReference>
<accession>A0ABY7BKY8</accession>
<dbReference type="GO" id="GO:0016853">
    <property type="term" value="F:isomerase activity"/>
    <property type="evidence" value="ECO:0007669"/>
    <property type="project" value="UniProtKB-KW"/>
</dbReference>
<dbReference type="SUPFAM" id="SSF51658">
    <property type="entry name" value="Xylose isomerase-like"/>
    <property type="match status" value="1"/>
</dbReference>
<sequence length="268" mass="30962">MKISFSTVGCPNFTWDEIITTAKDFGYDGIEIRGISDELEVYKASPFIGDNLKHTKERLSQLGLDISCIATSCHLFDRESKNATIMSAEKHMELARELGCKYIRVLGDEWITPGEDIDEEFVGKMLELLCDIAKNYNVDVLIETNGVWADSEKLATLLENIPYQNVGVVWDIHHPFRFFKEDVEYTYNNLKKYIKHVHVKDSRMEGDRVVFKMIGEGDVPIKKAIDLLISDGYKGYISLEWVKRWFSELEEPGVVFLEFISRMRNLIR</sequence>